<dbReference type="SMART" id="SM00382">
    <property type="entry name" value="AAA"/>
    <property type="match status" value="1"/>
</dbReference>
<keyword evidence="5" id="KW-0067">ATP-binding</keyword>
<dbReference type="GO" id="GO:0005778">
    <property type="term" value="C:peroxisomal membrane"/>
    <property type="evidence" value="ECO:0007669"/>
    <property type="project" value="TreeGrafter"/>
</dbReference>
<gene>
    <name evidence="12" type="ORF">FPE_LOCUS593</name>
</gene>
<dbReference type="PROSITE" id="PS00211">
    <property type="entry name" value="ABC_TRANSPORTER_1"/>
    <property type="match status" value="1"/>
</dbReference>
<accession>A0AAD2DG65</accession>
<evidence type="ECO:0000256" key="1">
    <source>
        <dbReference type="ARBA" id="ARBA00008575"/>
    </source>
</evidence>
<dbReference type="PANTHER" id="PTHR11384">
    <property type="entry name" value="ATP-BINDING CASSETTE, SUB-FAMILY D MEMBER"/>
    <property type="match status" value="1"/>
</dbReference>
<dbReference type="PANTHER" id="PTHR11384:SF59">
    <property type="entry name" value="LYSOSOMAL COBALAMIN TRANSPORTER ABCD4"/>
    <property type="match status" value="1"/>
</dbReference>
<dbReference type="InterPro" id="IPR017871">
    <property type="entry name" value="ABC_transporter-like_CS"/>
</dbReference>
<dbReference type="InterPro" id="IPR027417">
    <property type="entry name" value="P-loop_NTPase"/>
</dbReference>
<evidence type="ECO:0000313" key="13">
    <source>
        <dbReference type="Proteomes" id="UP000834106"/>
    </source>
</evidence>
<dbReference type="GO" id="GO:0007031">
    <property type="term" value="P:peroxisome organization"/>
    <property type="evidence" value="ECO:0007669"/>
    <property type="project" value="TreeGrafter"/>
</dbReference>
<protein>
    <recommendedName>
        <fullName evidence="14">ABC transporter D family member 1</fullName>
    </recommendedName>
</protein>
<evidence type="ECO:0000259" key="10">
    <source>
        <dbReference type="PROSITE" id="PS50893"/>
    </source>
</evidence>
<name>A0AAD2DG65_9LAMI</name>
<dbReference type="Proteomes" id="UP000834106">
    <property type="component" value="Chromosome 1"/>
</dbReference>
<dbReference type="InterPro" id="IPR003439">
    <property type="entry name" value="ABC_transporter-like_ATP-bd"/>
</dbReference>
<keyword evidence="4" id="KW-0547">Nucleotide-binding</keyword>
<organism evidence="12 13">
    <name type="scientific">Fraxinus pennsylvanica</name>
    <dbReference type="NCBI Taxonomy" id="56036"/>
    <lineage>
        <taxon>Eukaryota</taxon>
        <taxon>Viridiplantae</taxon>
        <taxon>Streptophyta</taxon>
        <taxon>Embryophyta</taxon>
        <taxon>Tracheophyta</taxon>
        <taxon>Spermatophyta</taxon>
        <taxon>Magnoliopsida</taxon>
        <taxon>eudicotyledons</taxon>
        <taxon>Gunneridae</taxon>
        <taxon>Pentapetalae</taxon>
        <taxon>asterids</taxon>
        <taxon>lamiids</taxon>
        <taxon>Lamiales</taxon>
        <taxon>Oleaceae</taxon>
        <taxon>Oleeae</taxon>
        <taxon>Fraxinus</taxon>
    </lineage>
</organism>
<dbReference type="EMBL" id="OU503036">
    <property type="protein sequence ID" value="CAI9753162.1"/>
    <property type="molecule type" value="Genomic_DNA"/>
</dbReference>
<dbReference type="InterPro" id="IPR003593">
    <property type="entry name" value="AAA+_ATPase"/>
</dbReference>
<dbReference type="InterPro" id="IPR011527">
    <property type="entry name" value="ABC1_TM_dom"/>
</dbReference>
<dbReference type="PROSITE" id="PS50929">
    <property type="entry name" value="ABC_TM1F"/>
    <property type="match status" value="1"/>
</dbReference>
<feature type="region of interest" description="Disordered" evidence="8">
    <location>
        <begin position="51"/>
        <end position="81"/>
    </location>
</feature>
<feature type="domain" description="ABC transporter" evidence="10">
    <location>
        <begin position="447"/>
        <end position="678"/>
    </location>
</feature>
<evidence type="ECO:0000256" key="3">
    <source>
        <dbReference type="ARBA" id="ARBA00022692"/>
    </source>
</evidence>
<feature type="transmembrane region" description="Helical" evidence="9">
    <location>
        <begin position="23"/>
        <end position="41"/>
    </location>
</feature>
<dbReference type="CDD" id="cd03223">
    <property type="entry name" value="ABCD_peroxisomal_ALDP"/>
    <property type="match status" value="1"/>
</dbReference>
<keyword evidence="6 9" id="KW-1133">Transmembrane helix</keyword>
<dbReference type="AlphaFoldDB" id="A0AAD2DG65"/>
<evidence type="ECO:0000313" key="12">
    <source>
        <dbReference type="EMBL" id="CAI9753162.1"/>
    </source>
</evidence>
<sequence>MPSLQLLQLTERGRGLLASRRKTLLLATGIIVAGGTAAAYMQSRNRCRRQNSLGHCNGTKDNEEESNNLIGKDNNVTKSRKKRGSLRSLQVLAAILLSRLGRMGAIDILSLVAIAVSRTAVSNRLAKVQGFLFRAAFLRRVPAFFRLILENILLCFVQSTLHSTSKYITGTLSLRFRKILTKLIHTQYFQNMVYYKMSHVDGRITNPEQRIASDVPRFCSELSDLVQEDLIAVTDGLLYTWRLCSYASPKYVFWILAYVFVAGTTIRNFSPAFGKLMSKEQQLEGEYRQLHSRLRTHAESIAFYGGETREDFHIQQKFKSLVRHMRVVLHDHWWFGMIQDFLLKYLGATVAVILIIEPFFSGNLRPDSSTLGRAEMLSNLRYHTSVIISLFQSLGTLSISSRRLNRLSGYADRIHELMGISRELGVRDASSVKTDGSRNYVSEANYIEFDGVKVVTPTGNVLVEDLTLRVEVGSNLLITGPNGSGKSSLFRVLGGLWPLVSGHIVKPGIGSDLNKEIFYVPQRPYTAVGTLRDQLIYPLTADQEVEPLSKSEMVELLKNVDLEYLLDRYPPEKEVNWGDELSLGEQQRLGMARLFYHKPKFAILDECTSAVTTAMEERFCAKVLAMGTSCITISHRPALVAFHDVVLSLDGEGGWSVHYKRADSPAITESENSKRRNLETDRQSDAMAVQLAFANTKKDSAFSASKGQSYSSELIATSPTDDDEYPLPVFPQLQSAPRLLPLRVAAMFKILVPTVLDKQGAQLLAVAILVLSRTWISDRIASLNGTTVKFVLEQDKAAFIRLIGISVLQSAASSFVAPSLRHLTALLALGWRIRLTKHLLKNYLRNNAYYKVFNMTCQNVDADQRLTQDLEKLTTDLSGLVTGMVKPTVDILWFTWRMKLLTGRRGVAILYAYMLLGLGFLRSVTPDFGDLASREQQLEGTFRYMHERLRTHAESVAFFGGGAREKEASLIIPLYLLL</sequence>
<dbReference type="GO" id="GO:0140359">
    <property type="term" value="F:ABC-type transporter activity"/>
    <property type="evidence" value="ECO:0007669"/>
    <property type="project" value="InterPro"/>
</dbReference>
<keyword evidence="2" id="KW-0813">Transport</keyword>
<evidence type="ECO:0008006" key="14">
    <source>
        <dbReference type="Google" id="ProtNLM"/>
    </source>
</evidence>
<dbReference type="SUPFAM" id="SSF90123">
    <property type="entry name" value="ABC transporter transmembrane region"/>
    <property type="match status" value="1"/>
</dbReference>
<dbReference type="GO" id="GO:0005524">
    <property type="term" value="F:ATP binding"/>
    <property type="evidence" value="ECO:0007669"/>
    <property type="project" value="UniProtKB-KW"/>
</dbReference>
<feature type="transmembrane region" description="Helical" evidence="9">
    <location>
        <begin position="251"/>
        <end position="269"/>
    </location>
</feature>
<keyword evidence="13" id="KW-1185">Reference proteome</keyword>
<keyword evidence="3 9" id="KW-0812">Transmembrane</keyword>
<dbReference type="GO" id="GO:0015910">
    <property type="term" value="P:long-chain fatty acid import into peroxisome"/>
    <property type="evidence" value="ECO:0007669"/>
    <property type="project" value="TreeGrafter"/>
</dbReference>
<evidence type="ECO:0000256" key="8">
    <source>
        <dbReference type="SAM" id="MobiDB-lite"/>
    </source>
</evidence>
<reference evidence="12" key="1">
    <citation type="submission" date="2023-05" db="EMBL/GenBank/DDBJ databases">
        <authorList>
            <person name="Huff M."/>
        </authorList>
    </citation>
    <scope>NUCLEOTIDE SEQUENCE</scope>
</reference>
<evidence type="ECO:0000256" key="5">
    <source>
        <dbReference type="ARBA" id="ARBA00022840"/>
    </source>
</evidence>
<evidence type="ECO:0000256" key="6">
    <source>
        <dbReference type="ARBA" id="ARBA00022989"/>
    </source>
</evidence>
<dbReference type="GO" id="GO:0005324">
    <property type="term" value="F:long-chain fatty acid transmembrane transporter activity"/>
    <property type="evidence" value="ECO:0007669"/>
    <property type="project" value="TreeGrafter"/>
</dbReference>
<evidence type="ECO:0000256" key="9">
    <source>
        <dbReference type="SAM" id="Phobius"/>
    </source>
</evidence>
<dbReference type="SUPFAM" id="SSF52540">
    <property type="entry name" value="P-loop containing nucleoside triphosphate hydrolases"/>
    <property type="match status" value="1"/>
</dbReference>
<dbReference type="GO" id="GO:0016887">
    <property type="term" value="F:ATP hydrolysis activity"/>
    <property type="evidence" value="ECO:0007669"/>
    <property type="project" value="InterPro"/>
</dbReference>
<keyword evidence="7 9" id="KW-0472">Membrane</keyword>
<proteinExistence type="inferred from homology"/>
<dbReference type="PROSITE" id="PS50893">
    <property type="entry name" value="ABC_TRANSPORTER_2"/>
    <property type="match status" value="1"/>
</dbReference>
<dbReference type="Pfam" id="PF06472">
    <property type="entry name" value="ABC_membrane_2"/>
    <property type="match status" value="2"/>
</dbReference>
<evidence type="ECO:0000256" key="4">
    <source>
        <dbReference type="ARBA" id="ARBA00022741"/>
    </source>
</evidence>
<feature type="domain" description="ABC transmembrane type-1" evidence="11">
    <location>
        <begin position="152"/>
        <end position="342"/>
    </location>
</feature>
<dbReference type="Gene3D" id="1.20.1560.10">
    <property type="entry name" value="ABC transporter type 1, transmembrane domain"/>
    <property type="match status" value="1"/>
</dbReference>
<dbReference type="Gene3D" id="3.40.50.300">
    <property type="entry name" value="P-loop containing nucleotide triphosphate hydrolases"/>
    <property type="match status" value="1"/>
</dbReference>
<evidence type="ECO:0000259" key="11">
    <source>
        <dbReference type="PROSITE" id="PS50929"/>
    </source>
</evidence>
<dbReference type="GO" id="GO:0042760">
    <property type="term" value="P:very long-chain fatty acid catabolic process"/>
    <property type="evidence" value="ECO:0007669"/>
    <property type="project" value="TreeGrafter"/>
</dbReference>
<dbReference type="GO" id="GO:0006635">
    <property type="term" value="P:fatty acid beta-oxidation"/>
    <property type="evidence" value="ECO:0007669"/>
    <property type="project" value="TreeGrafter"/>
</dbReference>
<dbReference type="Pfam" id="PF00005">
    <property type="entry name" value="ABC_tran"/>
    <property type="match status" value="1"/>
</dbReference>
<dbReference type="InterPro" id="IPR050835">
    <property type="entry name" value="ABC_transporter_sub-D"/>
</dbReference>
<evidence type="ECO:0000256" key="2">
    <source>
        <dbReference type="ARBA" id="ARBA00022448"/>
    </source>
</evidence>
<comment type="similarity">
    <text evidence="1">Belongs to the ABC transporter superfamily. ABCD family. Peroxisomal fatty acyl CoA transporter (TC 3.A.1.203) subfamily.</text>
</comment>
<dbReference type="InterPro" id="IPR036640">
    <property type="entry name" value="ABC1_TM_sf"/>
</dbReference>
<evidence type="ECO:0000256" key="7">
    <source>
        <dbReference type="ARBA" id="ARBA00023136"/>
    </source>
</evidence>